<protein>
    <recommendedName>
        <fullName evidence="1">NADP-dependent oxidoreductase domain-containing protein</fullName>
    </recommendedName>
</protein>
<evidence type="ECO:0000313" key="3">
    <source>
        <dbReference type="Proteomes" id="UP001152888"/>
    </source>
</evidence>
<dbReference type="GO" id="GO:0005829">
    <property type="term" value="C:cytosol"/>
    <property type="evidence" value="ECO:0007669"/>
    <property type="project" value="TreeGrafter"/>
</dbReference>
<evidence type="ECO:0000259" key="1">
    <source>
        <dbReference type="Pfam" id="PF00248"/>
    </source>
</evidence>
<evidence type="ECO:0000313" key="2">
    <source>
        <dbReference type="EMBL" id="CAH1977453.1"/>
    </source>
</evidence>
<organism evidence="2 3">
    <name type="scientific">Acanthoscelides obtectus</name>
    <name type="common">Bean weevil</name>
    <name type="synonym">Bruchus obtectus</name>
    <dbReference type="NCBI Taxonomy" id="200917"/>
    <lineage>
        <taxon>Eukaryota</taxon>
        <taxon>Metazoa</taxon>
        <taxon>Ecdysozoa</taxon>
        <taxon>Arthropoda</taxon>
        <taxon>Hexapoda</taxon>
        <taxon>Insecta</taxon>
        <taxon>Pterygota</taxon>
        <taxon>Neoptera</taxon>
        <taxon>Endopterygota</taxon>
        <taxon>Coleoptera</taxon>
        <taxon>Polyphaga</taxon>
        <taxon>Cucujiformia</taxon>
        <taxon>Chrysomeloidea</taxon>
        <taxon>Chrysomelidae</taxon>
        <taxon>Bruchinae</taxon>
        <taxon>Bruchini</taxon>
        <taxon>Acanthoscelides</taxon>
    </lineage>
</organism>
<dbReference type="PANTHER" id="PTHR42686">
    <property type="entry name" value="GH17980P-RELATED"/>
    <property type="match status" value="1"/>
</dbReference>
<dbReference type="FunFam" id="3.20.20.100:FF:000011">
    <property type="entry name" value="Aldo/keto reductase"/>
    <property type="match status" value="1"/>
</dbReference>
<reference evidence="2" key="1">
    <citation type="submission" date="2022-03" db="EMBL/GenBank/DDBJ databases">
        <authorList>
            <person name="Sayadi A."/>
        </authorList>
    </citation>
    <scope>NUCLEOTIDE SEQUENCE</scope>
</reference>
<dbReference type="Proteomes" id="UP001152888">
    <property type="component" value="Unassembled WGS sequence"/>
</dbReference>
<dbReference type="GO" id="GO:0010349">
    <property type="term" value="F:L-galactose dehydrogenase activity"/>
    <property type="evidence" value="ECO:0007669"/>
    <property type="project" value="InterPro"/>
</dbReference>
<dbReference type="PANTHER" id="PTHR42686:SF1">
    <property type="entry name" value="GH17980P-RELATED"/>
    <property type="match status" value="1"/>
</dbReference>
<keyword evidence="3" id="KW-1185">Reference proteome</keyword>
<dbReference type="Pfam" id="PF00248">
    <property type="entry name" value="Aldo_ket_red"/>
    <property type="match status" value="1"/>
</dbReference>
<dbReference type="EMBL" id="CAKOFQ010006858">
    <property type="protein sequence ID" value="CAH1977453.1"/>
    <property type="molecule type" value="Genomic_DNA"/>
</dbReference>
<dbReference type="AlphaFoldDB" id="A0A9P0PA87"/>
<dbReference type="Gene3D" id="3.20.20.100">
    <property type="entry name" value="NADP-dependent oxidoreductase domain"/>
    <property type="match status" value="1"/>
</dbReference>
<comment type="caution">
    <text evidence="2">The sequence shown here is derived from an EMBL/GenBank/DDBJ whole genome shotgun (WGS) entry which is preliminary data.</text>
</comment>
<dbReference type="InterPro" id="IPR036812">
    <property type="entry name" value="NAD(P)_OxRdtase_dom_sf"/>
</dbReference>
<dbReference type="OrthoDB" id="48988at2759"/>
<dbReference type="CDD" id="cd19163">
    <property type="entry name" value="AKR_galDH"/>
    <property type="match status" value="1"/>
</dbReference>
<dbReference type="SUPFAM" id="SSF51430">
    <property type="entry name" value="NAD(P)-linked oxidoreductase"/>
    <property type="match status" value="1"/>
</dbReference>
<accession>A0A9P0PA87</accession>
<name>A0A9P0PA87_ACAOB</name>
<feature type="domain" description="NADP-dependent oxidoreductase" evidence="1">
    <location>
        <begin position="35"/>
        <end position="315"/>
    </location>
</feature>
<dbReference type="InterPro" id="IPR044479">
    <property type="entry name" value="LGALDH-like"/>
</dbReference>
<proteinExistence type="predicted"/>
<dbReference type="InterPro" id="IPR023210">
    <property type="entry name" value="NADP_OxRdtase_dom"/>
</dbReference>
<gene>
    <name evidence="2" type="ORF">ACAOBT_LOCUS12664</name>
</gene>
<dbReference type="InterPro" id="IPR020471">
    <property type="entry name" value="AKR"/>
</dbReference>
<sequence length="352" mass="39511">MDLPETYVKGFHDENEVRKMKYSTLGSTELKVSQLSLGTAAFSYFYGDVDLKECRQVVHEAIKKGINYIDTGPWYGHGQAEEILGKCLEGIPRKAYYLATKVGRYEKDPSLMFDFSAEKSKRSIEDSLSRLGTDYVDVIQVHDIEFAPSLDLILNETLPAVQGIVNEGKAKYIGLTGYPVSTLWECIERSHVPINMLLSYCRLTMIDDTLTKFIPRLQGKNVGIVNAAAQSMGLLRNAEPPDWHPAGEEIKTVCSEARQYCKDKGVELGKLALYYSLQHKGTATVLVGMNNRQLLDFNLQVLHEGLSPNELAAYNHVLKIFEKLTVRHWENIEVENYRKFISSEAGGGGCSK</sequence>